<proteinExistence type="predicted"/>
<dbReference type="PANTHER" id="PTHR10161">
    <property type="entry name" value="TARTRATE-RESISTANT ACID PHOSPHATASE TYPE 5"/>
    <property type="match status" value="1"/>
</dbReference>
<accession>A0A1Y1HQL1</accession>
<dbReference type="SUPFAM" id="SSF56300">
    <property type="entry name" value="Metallo-dependent phosphatases"/>
    <property type="match status" value="1"/>
</dbReference>
<dbReference type="STRING" id="105231.A0A1Y1HQL1"/>
<dbReference type="InterPro" id="IPR029052">
    <property type="entry name" value="Metallo-depent_PP-like"/>
</dbReference>
<dbReference type="PANTHER" id="PTHR10161:SF14">
    <property type="entry name" value="TARTRATE-RESISTANT ACID PHOSPHATASE TYPE 5"/>
    <property type="match status" value="1"/>
</dbReference>
<evidence type="ECO:0000313" key="3">
    <source>
        <dbReference type="EMBL" id="GAQ78118.1"/>
    </source>
</evidence>
<name>A0A1Y1HQL1_KLENI</name>
<dbReference type="GO" id="GO:0016787">
    <property type="term" value="F:hydrolase activity"/>
    <property type="evidence" value="ECO:0007669"/>
    <property type="project" value="UniProtKB-KW"/>
</dbReference>
<evidence type="ECO:0000256" key="2">
    <source>
        <dbReference type="ARBA" id="ARBA00022801"/>
    </source>
</evidence>
<dbReference type="InterPro" id="IPR051558">
    <property type="entry name" value="Metallophosphoesterase_PAP"/>
</dbReference>
<keyword evidence="2" id="KW-0378">Hydrolase</keyword>
<dbReference type="Proteomes" id="UP000054558">
    <property type="component" value="Unassembled WGS sequence"/>
</dbReference>
<protein>
    <recommendedName>
        <fullName evidence="5">Calcineurin-like phosphoesterase domain-containing protein</fullName>
    </recommendedName>
</protein>
<reference evidence="3 4" key="1">
    <citation type="journal article" date="2014" name="Nat. Commun.">
        <title>Klebsormidium flaccidum genome reveals primary factors for plant terrestrial adaptation.</title>
        <authorList>
            <person name="Hori K."/>
            <person name="Maruyama F."/>
            <person name="Fujisawa T."/>
            <person name="Togashi T."/>
            <person name="Yamamoto N."/>
            <person name="Seo M."/>
            <person name="Sato S."/>
            <person name="Yamada T."/>
            <person name="Mori H."/>
            <person name="Tajima N."/>
            <person name="Moriyama T."/>
            <person name="Ikeuchi M."/>
            <person name="Watanabe M."/>
            <person name="Wada H."/>
            <person name="Kobayashi K."/>
            <person name="Saito M."/>
            <person name="Masuda T."/>
            <person name="Sasaki-Sekimoto Y."/>
            <person name="Mashiguchi K."/>
            <person name="Awai K."/>
            <person name="Shimojima M."/>
            <person name="Masuda S."/>
            <person name="Iwai M."/>
            <person name="Nobusawa T."/>
            <person name="Narise T."/>
            <person name="Kondo S."/>
            <person name="Saito H."/>
            <person name="Sato R."/>
            <person name="Murakawa M."/>
            <person name="Ihara Y."/>
            <person name="Oshima-Yamada Y."/>
            <person name="Ohtaka K."/>
            <person name="Satoh M."/>
            <person name="Sonobe K."/>
            <person name="Ishii M."/>
            <person name="Ohtani R."/>
            <person name="Kanamori-Sato M."/>
            <person name="Honoki R."/>
            <person name="Miyazaki D."/>
            <person name="Mochizuki H."/>
            <person name="Umetsu J."/>
            <person name="Higashi K."/>
            <person name="Shibata D."/>
            <person name="Kamiya Y."/>
            <person name="Sato N."/>
            <person name="Nakamura Y."/>
            <person name="Tabata S."/>
            <person name="Ida S."/>
            <person name="Kurokawa K."/>
            <person name="Ohta H."/>
        </authorList>
    </citation>
    <scope>NUCLEOTIDE SEQUENCE [LARGE SCALE GENOMIC DNA]</scope>
    <source>
        <strain evidence="3 4">NIES-2285</strain>
    </source>
</reference>
<sequence>MVIDGSMEQEMSFGNPQWYLPAANFVRDFAYNGVSVRAIFYDENPWIASYAGKNPPKYNKQWYTSHSNQVYADAVVAFVENALKTSTATHTFIVSHYPLFGTAVEYGRTPSAGLFNVFPRIVALINQYKPVAFFNGHDHIMTLANPGNFSNGFTSYVTTGAGSQHGYSDFCGPNKIYSNGGDGGFVIVEATSATFTIKYYTTGPAIGQITTEAAQCTVTSDATSKTTTVGDDCVANTAKAPADGSSCS</sequence>
<dbReference type="EMBL" id="DF236957">
    <property type="protein sequence ID" value="GAQ78118.1"/>
    <property type="molecule type" value="Genomic_DNA"/>
</dbReference>
<evidence type="ECO:0000313" key="4">
    <source>
        <dbReference type="Proteomes" id="UP000054558"/>
    </source>
</evidence>
<keyword evidence="4" id="KW-1185">Reference proteome</keyword>
<evidence type="ECO:0008006" key="5">
    <source>
        <dbReference type="Google" id="ProtNLM"/>
    </source>
</evidence>
<evidence type="ECO:0000256" key="1">
    <source>
        <dbReference type="ARBA" id="ARBA00022729"/>
    </source>
</evidence>
<dbReference type="Gene3D" id="3.60.21.10">
    <property type="match status" value="1"/>
</dbReference>
<organism evidence="3 4">
    <name type="scientific">Klebsormidium nitens</name>
    <name type="common">Green alga</name>
    <name type="synonym">Ulothrix nitens</name>
    <dbReference type="NCBI Taxonomy" id="105231"/>
    <lineage>
        <taxon>Eukaryota</taxon>
        <taxon>Viridiplantae</taxon>
        <taxon>Streptophyta</taxon>
        <taxon>Klebsormidiophyceae</taxon>
        <taxon>Klebsormidiales</taxon>
        <taxon>Klebsormidiaceae</taxon>
        <taxon>Klebsormidium</taxon>
    </lineage>
</organism>
<gene>
    <name evidence="3" type="ORF">KFL_000080220</name>
</gene>
<dbReference type="AlphaFoldDB" id="A0A1Y1HQL1"/>
<keyword evidence="1" id="KW-0732">Signal</keyword>